<feature type="compositionally biased region" description="Basic and acidic residues" evidence="2">
    <location>
        <begin position="218"/>
        <end position="309"/>
    </location>
</feature>
<reference evidence="4" key="1">
    <citation type="submission" date="2006-10" db="EMBL/GenBank/DDBJ databases">
        <authorList>
            <person name="Amadeo P."/>
            <person name="Zhao Q."/>
            <person name="Wortman J."/>
            <person name="Fraser-Liggett C."/>
            <person name="Carlton J."/>
        </authorList>
    </citation>
    <scope>NUCLEOTIDE SEQUENCE</scope>
    <source>
        <strain evidence="4">G3</strain>
    </source>
</reference>
<dbReference type="EMBL" id="DS113218">
    <property type="protein sequence ID" value="EAY18521.1"/>
    <property type="molecule type" value="Genomic_DNA"/>
</dbReference>
<dbReference type="Proteomes" id="UP000001542">
    <property type="component" value="Unassembled WGS sequence"/>
</dbReference>
<proteinExistence type="predicted"/>
<feature type="region of interest" description="Disordered" evidence="2">
    <location>
        <begin position="1"/>
        <end position="45"/>
    </location>
</feature>
<dbReference type="RefSeq" id="XP_001579507.1">
    <property type="nucleotide sequence ID" value="XM_001579457.1"/>
</dbReference>
<dbReference type="VEuPathDB" id="TrichDB:TVAGG3_0983530"/>
<gene>
    <name evidence="4" type="ORF">TVAG_083770</name>
</gene>
<dbReference type="SUPFAM" id="SSF54928">
    <property type="entry name" value="RNA-binding domain, RBD"/>
    <property type="match status" value="1"/>
</dbReference>
<evidence type="ECO:0000259" key="3">
    <source>
        <dbReference type="PROSITE" id="PS50102"/>
    </source>
</evidence>
<dbReference type="OrthoDB" id="762982at2759"/>
<organism evidence="4 5">
    <name type="scientific">Trichomonas vaginalis (strain ATCC PRA-98 / G3)</name>
    <dbReference type="NCBI Taxonomy" id="412133"/>
    <lineage>
        <taxon>Eukaryota</taxon>
        <taxon>Metamonada</taxon>
        <taxon>Parabasalia</taxon>
        <taxon>Trichomonadida</taxon>
        <taxon>Trichomonadidae</taxon>
        <taxon>Trichomonas</taxon>
    </lineage>
</organism>
<dbReference type="PROSITE" id="PS50102">
    <property type="entry name" value="RRM"/>
    <property type="match status" value="1"/>
</dbReference>
<dbReference type="CDD" id="cd00590">
    <property type="entry name" value="RRM_SF"/>
    <property type="match status" value="1"/>
</dbReference>
<evidence type="ECO:0000313" key="4">
    <source>
        <dbReference type="EMBL" id="EAY18521.1"/>
    </source>
</evidence>
<dbReference type="InterPro" id="IPR035979">
    <property type="entry name" value="RBD_domain_sf"/>
</dbReference>
<dbReference type="Gene3D" id="3.30.70.330">
    <property type="match status" value="1"/>
</dbReference>
<reference evidence="4" key="2">
    <citation type="journal article" date="2007" name="Science">
        <title>Draft genome sequence of the sexually transmitted pathogen Trichomonas vaginalis.</title>
        <authorList>
            <person name="Carlton J.M."/>
            <person name="Hirt R.P."/>
            <person name="Silva J.C."/>
            <person name="Delcher A.L."/>
            <person name="Schatz M."/>
            <person name="Zhao Q."/>
            <person name="Wortman J.R."/>
            <person name="Bidwell S.L."/>
            <person name="Alsmark U.C.M."/>
            <person name="Besteiro S."/>
            <person name="Sicheritz-Ponten T."/>
            <person name="Noel C.J."/>
            <person name="Dacks J.B."/>
            <person name="Foster P.G."/>
            <person name="Simillion C."/>
            <person name="Van de Peer Y."/>
            <person name="Miranda-Saavedra D."/>
            <person name="Barton G.J."/>
            <person name="Westrop G.D."/>
            <person name="Mueller S."/>
            <person name="Dessi D."/>
            <person name="Fiori P.L."/>
            <person name="Ren Q."/>
            <person name="Paulsen I."/>
            <person name="Zhang H."/>
            <person name="Bastida-Corcuera F.D."/>
            <person name="Simoes-Barbosa A."/>
            <person name="Brown M.T."/>
            <person name="Hayes R.D."/>
            <person name="Mukherjee M."/>
            <person name="Okumura C.Y."/>
            <person name="Schneider R."/>
            <person name="Smith A.J."/>
            <person name="Vanacova S."/>
            <person name="Villalvazo M."/>
            <person name="Haas B.J."/>
            <person name="Pertea M."/>
            <person name="Feldblyum T.V."/>
            <person name="Utterback T.R."/>
            <person name="Shu C.L."/>
            <person name="Osoegawa K."/>
            <person name="de Jong P.J."/>
            <person name="Hrdy I."/>
            <person name="Horvathova L."/>
            <person name="Zubacova Z."/>
            <person name="Dolezal P."/>
            <person name="Malik S.B."/>
            <person name="Logsdon J.M. Jr."/>
            <person name="Henze K."/>
            <person name="Gupta A."/>
            <person name="Wang C.C."/>
            <person name="Dunne R.L."/>
            <person name="Upcroft J.A."/>
            <person name="Upcroft P."/>
            <person name="White O."/>
            <person name="Salzberg S.L."/>
            <person name="Tang P."/>
            <person name="Chiu C.-H."/>
            <person name="Lee Y.-S."/>
            <person name="Embley T.M."/>
            <person name="Coombs G.H."/>
            <person name="Mottram J.C."/>
            <person name="Tachezy J."/>
            <person name="Fraser-Liggett C.M."/>
            <person name="Johnson P.J."/>
        </authorList>
    </citation>
    <scope>NUCLEOTIDE SEQUENCE [LARGE SCALE GENOMIC DNA]</scope>
    <source>
        <strain evidence="4">G3</strain>
    </source>
</reference>
<dbReference type="AlphaFoldDB" id="A2DMA1"/>
<evidence type="ECO:0000256" key="2">
    <source>
        <dbReference type="SAM" id="MobiDB-lite"/>
    </source>
</evidence>
<evidence type="ECO:0000313" key="5">
    <source>
        <dbReference type="Proteomes" id="UP000001542"/>
    </source>
</evidence>
<protein>
    <recommendedName>
        <fullName evidence="3">RRM domain-containing protein</fullName>
    </recommendedName>
</protein>
<dbReference type="InterPro" id="IPR000504">
    <property type="entry name" value="RRM_dom"/>
</dbReference>
<feature type="region of interest" description="Disordered" evidence="2">
    <location>
        <begin position="210"/>
        <end position="309"/>
    </location>
</feature>
<sequence>MEEKGDEIPQPTEENVEPTDEKIEDAELADSVKQDEAPQPELDETKKKARLERFHNLFLKAQSLGLNLTEEQIAKAHTSCESTPMPNKPKYEMYRIHIVGFPLNMNELQIIDFLSQFGEVYDLYMLQLPNGKFRGMVKVTFLDNPDIDGIVEKISETVYHSTRLHACRALSKEGREQYKRNKYGVYAGHPEKNKDYYPTVYDPRTGKMVKVQNPRNFIDPKDMREYRDRPPMRDGRDYDRNPPPRRDYRDDDRPPYPDDYRRPYRSDDMRPYRDPRDYPRDYYRDPRDYAEDPRDGYGRDPRDSYYDEYARRSAYDSYYSRMGQPADPQPDYSAYYYQPGYY</sequence>
<feature type="compositionally biased region" description="Acidic residues" evidence="2">
    <location>
        <begin position="14"/>
        <end position="28"/>
    </location>
</feature>
<accession>A2DMA1</accession>
<keyword evidence="1" id="KW-0694">RNA-binding</keyword>
<evidence type="ECO:0000256" key="1">
    <source>
        <dbReference type="PROSITE-ProRule" id="PRU00176"/>
    </source>
</evidence>
<feature type="domain" description="RRM" evidence="3">
    <location>
        <begin position="94"/>
        <end position="171"/>
    </location>
</feature>
<dbReference type="GO" id="GO:0003723">
    <property type="term" value="F:RNA binding"/>
    <property type="evidence" value="ECO:0007669"/>
    <property type="project" value="UniProtKB-UniRule"/>
</dbReference>
<dbReference type="KEGG" id="tva:5464031"/>
<keyword evidence="5" id="KW-1185">Reference proteome</keyword>
<dbReference type="InterPro" id="IPR012677">
    <property type="entry name" value="Nucleotide-bd_a/b_plait_sf"/>
</dbReference>
<dbReference type="VEuPathDB" id="TrichDB:TVAG_083770"/>
<dbReference type="SMR" id="A2DMA1"/>
<dbReference type="InParanoid" id="A2DMA1"/>
<name>A2DMA1_TRIV3</name>